<sequence length="481" mass="54072">MMKTKRIVNWILVMMLFAVTLAAQAAGTVPHVAAEDSVPTVWPAAEDVWQTVWEHPLSPWLRTADLVGLGLAGGWLFARLFFRSGRSHFTWSASAQHFLQLTVYGLSALLIIMAAAGQTVLLSTVVAPDSATGWRELLLATFSMAAGWATLIWLKPLLMLGLLFSSFSRHPLGILKSAFVSGVLVCIVLSGRYGYSTLFVSQLIHILASILWLGGALGFFIYSYILKDNETAYHFIFNKVYTFVTLSLAIMFMLAVSGVLLSISLLEAWYDVLRTDFGLKLLLKFLLFFILAGVMVWLRWEWLAGTAAQPAHQPRLFYTAVRRMFAIQAIVLCTGFILTGLMSGVAPPEQVDPHHARGEVQFHFTSAQSGQGEYNLVAYVMQDRQRVSGADVYFDLWKKTDDGHVRRLYDYICIDLELGLDAWRDELVRQGYLTSVKAEEKEEHVYIGSALLEAGSWYVRVHAQKMEEEIDAYQDYQLEVR</sequence>
<protein>
    <submittedName>
        <fullName evidence="3">Membrane protein</fullName>
    </submittedName>
</protein>
<keyword evidence="1" id="KW-0472">Membrane</keyword>
<dbReference type="RefSeq" id="WP_307340846.1">
    <property type="nucleotide sequence ID" value="NZ_JAUSUQ010000010.1"/>
</dbReference>
<reference evidence="3 4" key="1">
    <citation type="submission" date="2023-07" db="EMBL/GenBank/DDBJ databases">
        <title>Genomic Encyclopedia of Type Strains, Phase IV (KMG-IV): sequencing the most valuable type-strain genomes for metagenomic binning, comparative biology and taxonomic classification.</title>
        <authorList>
            <person name="Goeker M."/>
        </authorList>
    </citation>
    <scope>NUCLEOTIDE SEQUENCE [LARGE SCALE GENOMIC DNA]</scope>
    <source>
        <strain evidence="3 4">DSM 17740</strain>
    </source>
</reference>
<gene>
    <name evidence="3" type="ORF">J2S00_002791</name>
</gene>
<feature type="transmembrane region" description="Helical" evidence="1">
    <location>
        <begin position="60"/>
        <end position="82"/>
    </location>
</feature>
<name>A0ABU0CUA1_9BACI</name>
<evidence type="ECO:0000256" key="1">
    <source>
        <dbReference type="SAM" id="Phobius"/>
    </source>
</evidence>
<keyword evidence="1" id="KW-0812">Transmembrane</keyword>
<evidence type="ECO:0000313" key="3">
    <source>
        <dbReference type="EMBL" id="MDQ0339996.1"/>
    </source>
</evidence>
<feature type="transmembrane region" description="Helical" evidence="1">
    <location>
        <begin position="174"/>
        <end position="193"/>
    </location>
</feature>
<evidence type="ECO:0000313" key="4">
    <source>
        <dbReference type="Proteomes" id="UP001232445"/>
    </source>
</evidence>
<accession>A0ABU0CUA1</accession>
<keyword evidence="1" id="KW-1133">Transmembrane helix</keyword>
<feature type="chain" id="PRO_5046116909" evidence="2">
    <location>
        <begin position="26"/>
        <end position="481"/>
    </location>
</feature>
<keyword evidence="4" id="KW-1185">Reference proteome</keyword>
<keyword evidence="2" id="KW-0732">Signal</keyword>
<comment type="caution">
    <text evidence="3">The sequence shown here is derived from an EMBL/GenBank/DDBJ whole genome shotgun (WGS) entry which is preliminary data.</text>
</comment>
<dbReference type="Proteomes" id="UP001232445">
    <property type="component" value="Unassembled WGS sequence"/>
</dbReference>
<proteinExistence type="predicted"/>
<feature type="transmembrane region" description="Helical" evidence="1">
    <location>
        <begin position="325"/>
        <end position="346"/>
    </location>
</feature>
<feature type="transmembrane region" description="Helical" evidence="1">
    <location>
        <begin position="285"/>
        <end position="304"/>
    </location>
</feature>
<organism evidence="3 4">
    <name type="scientific">Caldalkalibacillus uzonensis</name>
    <dbReference type="NCBI Taxonomy" id="353224"/>
    <lineage>
        <taxon>Bacteria</taxon>
        <taxon>Bacillati</taxon>
        <taxon>Bacillota</taxon>
        <taxon>Bacilli</taxon>
        <taxon>Bacillales</taxon>
        <taxon>Bacillaceae</taxon>
        <taxon>Caldalkalibacillus</taxon>
    </lineage>
</organism>
<feature type="signal peptide" evidence="2">
    <location>
        <begin position="1"/>
        <end position="25"/>
    </location>
</feature>
<feature type="transmembrane region" description="Helical" evidence="1">
    <location>
        <begin position="103"/>
        <end position="125"/>
    </location>
</feature>
<dbReference type="EMBL" id="JAUSUQ010000010">
    <property type="protein sequence ID" value="MDQ0339996.1"/>
    <property type="molecule type" value="Genomic_DNA"/>
</dbReference>
<feature type="transmembrane region" description="Helical" evidence="1">
    <location>
        <begin position="199"/>
        <end position="222"/>
    </location>
</feature>
<feature type="transmembrane region" description="Helical" evidence="1">
    <location>
        <begin position="243"/>
        <end position="265"/>
    </location>
</feature>
<evidence type="ECO:0000256" key="2">
    <source>
        <dbReference type="SAM" id="SignalP"/>
    </source>
</evidence>